<comment type="caution">
    <text evidence="1">The sequence shown here is derived from an EMBL/GenBank/DDBJ whole genome shotgun (WGS) entry which is preliminary data.</text>
</comment>
<sequence length="106" mass="11827">MRITKGLRKELLLFLCMVLVVSGFSTVFSLKAFASTVVPPVPMNQPIEALYTGTEITFHNVVESKMTIFGDKAWWMPKWLDRLLLNLDVEGDKLIAELNAKEGAAA</sequence>
<evidence type="ECO:0000313" key="1">
    <source>
        <dbReference type="EMBL" id="MBD2862226.1"/>
    </source>
</evidence>
<proteinExistence type="predicted"/>
<dbReference type="AlphaFoldDB" id="A0A927CA22"/>
<keyword evidence="2" id="KW-1185">Reference proteome</keyword>
<evidence type="ECO:0000313" key="2">
    <source>
        <dbReference type="Proteomes" id="UP000639396"/>
    </source>
</evidence>
<gene>
    <name evidence="1" type="ORF">IDH45_09545</name>
</gene>
<accession>A0A927CA22</accession>
<dbReference type="RefSeq" id="WP_190927281.1">
    <property type="nucleotide sequence ID" value="NZ_JACXJA010000010.1"/>
</dbReference>
<organism evidence="1 2">
    <name type="scientific">Paenibacillus oceani</name>
    <dbReference type="NCBI Taxonomy" id="2772510"/>
    <lineage>
        <taxon>Bacteria</taxon>
        <taxon>Bacillati</taxon>
        <taxon>Bacillota</taxon>
        <taxon>Bacilli</taxon>
        <taxon>Bacillales</taxon>
        <taxon>Paenibacillaceae</taxon>
        <taxon>Paenibacillus</taxon>
    </lineage>
</organism>
<dbReference type="EMBL" id="JACXJA010000010">
    <property type="protein sequence ID" value="MBD2862226.1"/>
    <property type="molecule type" value="Genomic_DNA"/>
</dbReference>
<name>A0A927CA22_9BACL</name>
<dbReference type="Proteomes" id="UP000639396">
    <property type="component" value="Unassembled WGS sequence"/>
</dbReference>
<reference evidence="1" key="1">
    <citation type="submission" date="2020-09" db="EMBL/GenBank/DDBJ databases">
        <title>A novel bacterium of genus Paenibacillus, isolated from South China Sea.</title>
        <authorList>
            <person name="Huang H."/>
            <person name="Mo K."/>
            <person name="Hu Y."/>
        </authorList>
    </citation>
    <scope>NUCLEOTIDE SEQUENCE</scope>
    <source>
        <strain evidence="1">IB182363</strain>
    </source>
</reference>
<protein>
    <submittedName>
        <fullName evidence="1">Uncharacterized protein</fullName>
    </submittedName>
</protein>